<dbReference type="PROSITE" id="PS51663">
    <property type="entry name" value="STATHMIN_3"/>
    <property type="match status" value="1"/>
</dbReference>
<dbReference type="PANTHER" id="PTHR10104">
    <property type="entry name" value="STATHMIN"/>
    <property type="match status" value="1"/>
</dbReference>
<dbReference type="GO" id="GO:0031110">
    <property type="term" value="P:regulation of microtubule polymerization or depolymerization"/>
    <property type="evidence" value="ECO:0007669"/>
    <property type="project" value="InterPro"/>
</dbReference>
<dbReference type="PANTHER" id="PTHR10104:SF1">
    <property type="entry name" value="STATHMIN, ISOFORM D"/>
    <property type="match status" value="1"/>
</dbReference>
<dbReference type="InterPro" id="IPR036002">
    <property type="entry name" value="Stathmin_sf"/>
</dbReference>
<protein>
    <recommendedName>
        <fullName evidence="1">Stathmin</fullName>
    </recommendedName>
</protein>
<organism>
    <name type="scientific">Branchiostoma floridae</name>
    <name type="common">Florida lancelet</name>
    <name type="synonym">Amphioxus</name>
    <dbReference type="NCBI Taxonomy" id="7739"/>
    <lineage>
        <taxon>Eukaryota</taxon>
        <taxon>Metazoa</taxon>
        <taxon>Chordata</taxon>
        <taxon>Cephalochordata</taxon>
        <taxon>Leptocardii</taxon>
        <taxon>Amphioxiformes</taxon>
        <taxon>Branchiostomatidae</taxon>
        <taxon>Branchiostoma</taxon>
    </lineage>
</organism>
<gene>
    <name evidence="3" type="ORF">BRAFLDRAFT_76375</name>
</gene>
<dbReference type="InterPro" id="IPR000956">
    <property type="entry name" value="Stathmin_fam"/>
</dbReference>
<proteinExistence type="inferred from homology"/>
<dbReference type="SUPFAM" id="SSF101494">
    <property type="entry name" value="Stathmin"/>
    <property type="match status" value="1"/>
</dbReference>
<dbReference type="Pfam" id="PF00836">
    <property type="entry name" value="Stathmin"/>
    <property type="match status" value="1"/>
</dbReference>
<feature type="compositionally biased region" description="Basic and acidic residues" evidence="2">
    <location>
        <begin position="89"/>
        <end position="98"/>
    </location>
</feature>
<dbReference type="InParanoid" id="C3Z255"/>
<sequence length="198" mass="22455">MKIWRRTPLFFVRIPRPSLLHKPGSTFGVHSDDIHRPRSELYPVETMDVKQEKRSSGGQAFESALPSTPSGARPRPSLLHKPGSTFGVHSDDIHRPRSELYPVETMDVKQEKRSSGGQAFEIVLGDAAGPPPRPSTPAKSPRSVTQEDITRKMQEAEERRKQRQSQIMEKLQQEEQKREEVLKRAAEVKKNQGDEDAE</sequence>
<reference evidence="3" key="1">
    <citation type="journal article" date="2008" name="Nature">
        <title>The amphioxus genome and the evolution of the chordate karyotype.</title>
        <authorList>
            <consortium name="US DOE Joint Genome Institute (JGI-PGF)"/>
            <person name="Putnam N.H."/>
            <person name="Butts T."/>
            <person name="Ferrier D.E.K."/>
            <person name="Furlong R.F."/>
            <person name="Hellsten U."/>
            <person name="Kawashima T."/>
            <person name="Robinson-Rechavi M."/>
            <person name="Shoguchi E."/>
            <person name="Terry A."/>
            <person name="Yu J.-K."/>
            <person name="Benito-Gutierrez E.L."/>
            <person name="Dubchak I."/>
            <person name="Garcia-Fernandez J."/>
            <person name="Gibson-Brown J.J."/>
            <person name="Grigoriev I.V."/>
            <person name="Horton A.C."/>
            <person name="de Jong P.J."/>
            <person name="Jurka J."/>
            <person name="Kapitonov V.V."/>
            <person name="Kohara Y."/>
            <person name="Kuroki Y."/>
            <person name="Lindquist E."/>
            <person name="Lucas S."/>
            <person name="Osoegawa K."/>
            <person name="Pennacchio L.A."/>
            <person name="Salamov A.A."/>
            <person name="Satou Y."/>
            <person name="Sauka-Spengler T."/>
            <person name="Schmutz J."/>
            <person name="Shin-I T."/>
            <person name="Toyoda A."/>
            <person name="Bronner-Fraser M."/>
            <person name="Fujiyama A."/>
            <person name="Holland L.Z."/>
            <person name="Holland P.W.H."/>
            <person name="Satoh N."/>
            <person name="Rokhsar D.S."/>
        </authorList>
    </citation>
    <scope>NUCLEOTIDE SEQUENCE [LARGE SCALE GENOMIC DNA]</scope>
    <source>
        <strain evidence="3">S238N-H82</strain>
        <tissue evidence="3">Testes</tissue>
    </source>
</reference>
<evidence type="ECO:0000313" key="3">
    <source>
        <dbReference type="EMBL" id="EEN53106.1"/>
    </source>
</evidence>
<name>C3Z255_BRAFL</name>
<feature type="compositionally biased region" description="Basic and acidic residues" evidence="2">
    <location>
        <begin position="148"/>
        <end position="160"/>
    </location>
</feature>
<dbReference type="Gene3D" id="6.10.280.30">
    <property type="match status" value="1"/>
</dbReference>
<accession>C3Z255</accession>
<dbReference type="AlphaFoldDB" id="C3Z255"/>
<evidence type="ECO:0000256" key="2">
    <source>
        <dbReference type="SAM" id="MobiDB-lite"/>
    </source>
</evidence>
<dbReference type="PRINTS" id="PR00345">
    <property type="entry name" value="STATHMIN"/>
</dbReference>
<evidence type="ECO:0000256" key="1">
    <source>
        <dbReference type="RuleBase" id="RU004388"/>
    </source>
</evidence>
<comment type="similarity">
    <text evidence="1">Belongs to the stathmin family.</text>
</comment>
<feature type="compositionally biased region" description="Basic and acidic residues" evidence="2">
    <location>
        <begin position="171"/>
        <end position="198"/>
    </location>
</feature>
<dbReference type="EMBL" id="GG666574">
    <property type="protein sequence ID" value="EEN53106.1"/>
    <property type="molecule type" value="Genomic_DNA"/>
</dbReference>
<feature type="region of interest" description="Disordered" evidence="2">
    <location>
        <begin position="50"/>
        <end position="198"/>
    </location>
</feature>